<keyword evidence="3" id="KW-1185">Reference proteome</keyword>
<comment type="caution">
    <text evidence="2">The sequence shown here is derived from an EMBL/GenBank/DDBJ whole genome shotgun (WGS) entry which is preliminary data.</text>
</comment>
<evidence type="ECO:0000256" key="1">
    <source>
        <dbReference type="SAM" id="MobiDB-lite"/>
    </source>
</evidence>
<dbReference type="AlphaFoldDB" id="A0A398DYG8"/>
<name>A0A398DYG8_9BACT</name>
<sequence length="82" mass="8021">MILGRDASSITVTVGEKVKIKGFKTSADANTIMATSFTGTDGKTVTLGGKGFGGGDRGDGRGFGGGMKGPGSASGFSTPSNT</sequence>
<evidence type="ECO:0000313" key="2">
    <source>
        <dbReference type="EMBL" id="RIE16384.1"/>
    </source>
</evidence>
<gene>
    <name evidence="2" type="ORF">SMC1_06475</name>
</gene>
<feature type="compositionally biased region" description="Gly residues" evidence="1">
    <location>
        <begin position="48"/>
        <end position="69"/>
    </location>
</feature>
<organism evidence="2 3">
    <name type="scientific">Candidatus Cryosericum septentrionale</name>
    <dbReference type="NCBI Taxonomy" id="2290913"/>
    <lineage>
        <taxon>Bacteria</taxon>
        <taxon>Pseudomonadati</taxon>
        <taxon>Caldisericota/Cryosericota group</taxon>
        <taxon>Candidatus Cryosericota</taxon>
        <taxon>Candidatus Cryosericia</taxon>
        <taxon>Candidatus Cryosericales</taxon>
        <taxon>Candidatus Cryosericaceae</taxon>
        <taxon>Candidatus Cryosericum</taxon>
    </lineage>
</organism>
<evidence type="ECO:0000313" key="3">
    <source>
        <dbReference type="Proteomes" id="UP000266113"/>
    </source>
</evidence>
<accession>A0A398DYG8</accession>
<dbReference type="EMBL" id="QXIY01000030">
    <property type="protein sequence ID" value="RIE16384.1"/>
    <property type="molecule type" value="Genomic_DNA"/>
</dbReference>
<dbReference type="Proteomes" id="UP000266113">
    <property type="component" value="Unassembled WGS sequence"/>
</dbReference>
<proteinExistence type="predicted"/>
<reference evidence="2 3" key="1">
    <citation type="submission" date="2018-09" db="EMBL/GenBank/DDBJ databases">
        <title>Discovery and Ecogenomic Context for Candidatus Cryosericales, a Global Caldiserica Order Active in Thawing Permafrost.</title>
        <authorList>
            <person name="Martinez M.A."/>
            <person name="Woodcroft B.J."/>
            <person name="Ignacio Espinoza J.C."/>
            <person name="Zayed A."/>
            <person name="Singleton C.M."/>
            <person name="Boyd J."/>
            <person name="Li Y.-F."/>
            <person name="Purvine S."/>
            <person name="Maughan H."/>
            <person name="Hodgkins S.B."/>
            <person name="Anderson D."/>
            <person name="Sederholm M."/>
            <person name="Temperton B."/>
            <person name="Saleska S.R."/>
            <person name="Tyson G.W."/>
            <person name="Rich V.I."/>
        </authorList>
    </citation>
    <scope>NUCLEOTIDE SEQUENCE [LARGE SCALE GENOMIC DNA]</scope>
    <source>
        <strain evidence="2 3">SMC1</strain>
    </source>
</reference>
<protein>
    <submittedName>
        <fullName evidence="2">Uncharacterized protein</fullName>
    </submittedName>
</protein>
<feature type="region of interest" description="Disordered" evidence="1">
    <location>
        <begin position="45"/>
        <end position="82"/>
    </location>
</feature>